<sequence length="109" mass="12546">MTAWRSRRRVRHHWQRADWRSRKCADRRTSAHLHRRRPFQLEAETALTIPITVSLGIASLQRFDTAPRPYAGHCPGRPGALRRAGRNRAMAYWQLSDLAGGDARMTTAD</sequence>
<dbReference type="AlphaFoldDB" id="A0A3S0QG03"/>
<organism evidence="1">
    <name type="scientific">Billgrantia gudaonensis</name>
    <dbReference type="NCBI Taxonomy" id="376427"/>
    <lineage>
        <taxon>Bacteria</taxon>
        <taxon>Pseudomonadati</taxon>
        <taxon>Pseudomonadota</taxon>
        <taxon>Gammaproteobacteria</taxon>
        <taxon>Oceanospirillales</taxon>
        <taxon>Halomonadaceae</taxon>
        <taxon>Billgrantia</taxon>
    </lineage>
</organism>
<protein>
    <submittedName>
        <fullName evidence="1">Uncharacterized protein</fullName>
    </submittedName>
</protein>
<dbReference type="EMBL" id="RXHI01000011">
    <property type="protein sequence ID" value="RUA22706.1"/>
    <property type="molecule type" value="Genomic_DNA"/>
</dbReference>
<name>A0A3S0QG03_9GAMM</name>
<evidence type="ECO:0000313" key="1">
    <source>
        <dbReference type="EMBL" id="RUA22706.1"/>
    </source>
</evidence>
<reference evidence="1" key="1">
    <citation type="submission" date="2018-12" db="EMBL/GenBank/DDBJ databases">
        <authorList>
            <person name="Jadhav K."/>
            <person name="Kushwaha B."/>
            <person name="Jadhav I."/>
        </authorList>
    </citation>
    <scope>NUCLEOTIDE SEQUENCE [LARGE SCALE GENOMIC DNA]</scope>
    <source>
        <strain evidence="1">SBS 10</strain>
    </source>
</reference>
<accession>A0A3S0QG03</accession>
<gene>
    <name evidence="1" type="ORF">DSL92_04255</name>
</gene>
<comment type="caution">
    <text evidence="1">The sequence shown here is derived from an EMBL/GenBank/DDBJ whole genome shotgun (WGS) entry which is preliminary data.</text>
</comment>
<proteinExistence type="predicted"/>